<organism evidence="1 2">
    <name type="scientific">Catenuloplanes atrovinosus</name>
    <dbReference type="NCBI Taxonomy" id="137266"/>
    <lineage>
        <taxon>Bacteria</taxon>
        <taxon>Bacillati</taxon>
        <taxon>Actinomycetota</taxon>
        <taxon>Actinomycetes</taxon>
        <taxon>Micromonosporales</taxon>
        <taxon>Micromonosporaceae</taxon>
        <taxon>Catenuloplanes</taxon>
    </lineage>
</organism>
<gene>
    <name evidence="1" type="ORF">J2S41_003327</name>
</gene>
<proteinExistence type="predicted"/>
<dbReference type="Proteomes" id="UP001183643">
    <property type="component" value="Unassembled WGS sequence"/>
</dbReference>
<protein>
    <recommendedName>
        <fullName evidence="3">DUF1579 domain-containing protein</fullName>
    </recommendedName>
</protein>
<sequence>MDDGRADFDFIFGDWRVRNRRIRDNADPECTEWVEFDATAHAEPILGGLGHIDRITAEDPPFEGLTLRQFDPEARVWRIWWASSRRPGHLDPPLEGAWRDGRGVFEGDDVVGGRPVRLRFEWTTDGADAARWQQEFSWDGGRTWRLNWVMELSRTGAA</sequence>
<accession>A0AAE3YQN2</accession>
<keyword evidence="2" id="KW-1185">Reference proteome</keyword>
<dbReference type="RefSeq" id="WP_310368734.1">
    <property type="nucleotide sequence ID" value="NZ_JAVDYB010000001.1"/>
</dbReference>
<name>A0AAE3YQN2_9ACTN</name>
<comment type="caution">
    <text evidence="1">The sequence shown here is derived from an EMBL/GenBank/DDBJ whole genome shotgun (WGS) entry which is preliminary data.</text>
</comment>
<reference evidence="1" key="1">
    <citation type="submission" date="2023-07" db="EMBL/GenBank/DDBJ databases">
        <title>Sequencing the genomes of 1000 actinobacteria strains.</title>
        <authorList>
            <person name="Klenk H.-P."/>
        </authorList>
    </citation>
    <scope>NUCLEOTIDE SEQUENCE</scope>
    <source>
        <strain evidence="1">DSM 44707</strain>
    </source>
</reference>
<evidence type="ECO:0000313" key="1">
    <source>
        <dbReference type="EMBL" id="MDR7276549.1"/>
    </source>
</evidence>
<evidence type="ECO:0000313" key="2">
    <source>
        <dbReference type="Proteomes" id="UP001183643"/>
    </source>
</evidence>
<dbReference type="EMBL" id="JAVDYB010000001">
    <property type="protein sequence ID" value="MDR7276549.1"/>
    <property type="molecule type" value="Genomic_DNA"/>
</dbReference>
<dbReference type="AlphaFoldDB" id="A0AAE3YQN2"/>
<evidence type="ECO:0008006" key="3">
    <source>
        <dbReference type="Google" id="ProtNLM"/>
    </source>
</evidence>